<accession>A0A1H2LPG1</accession>
<evidence type="ECO:0000313" key="11">
    <source>
        <dbReference type="Proteomes" id="UP000214355"/>
    </source>
</evidence>
<dbReference type="GO" id="GO:0005886">
    <property type="term" value="C:plasma membrane"/>
    <property type="evidence" value="ECO:0007669"/>
    <property type="project" value="UniProtKB-SubCell"/>
</dbReference>
<comment type="subcellular location">
    <subcellularLocation>
        <location evidence="1">Cell membrane</location>
        <topology evidence="1">Multi-pass membrane protein</topology>
    </subcellularLocation>
</comment>
<dbReference type="PANTHER" id="PTHR30445:SF3">
    <property type="entry name" value="TRANSPORT PROTEIN YIDE-RELATED"/>
    <property type="match status" value="1"/>
</dbReference>
<feature type="transmembrane region" description="Helical" evidence="8">
    <location>
        <begin position="65"/>
        <end position="86"/>
    </location>
</feature>
<keyword evidence="5 8" id="KW-0812">Transmembrane</keyword>
<dbReference type="InterPro" id="IPR036721">
    <property type="entry name" value="RCK_C_sf"/>
</dbReference>
<feature type="transmembrane region" description="Helical" evidence="8">
    <location>
        <begin position="448"/>
        <end position="467"/>
    </location>
</feature>
<evidence type="ECO:0000256" key="3">
    <source>
        <dbReference type="ARBA" id="ARBA00022448"/>
    </source>
</evidence>
<dbReference type="GeneID" id="65345509"/>
<keyword evidence="7 8" id="KW-0472">Membrane</keyword>
<feature type="transmembrane region" description="Helical" evidence="8">
    <location>
        <begin position="153"/>
        <end position="174"/>
    </location>
</feature>
<dbReference type="GO" id="GO:0006813">
    <property type="term" value="P:potassium ion transport"/>
    <property type="evidence" value="ECO:0007669"/>
    <property type="project" value="InterPro"/>
</dbReference>
<sequence>MSFFFQLFADNQVLLLFFLVGCGAILAKIRIRGISLGAAAVLFLSIGITAWALNSGYEIQVEHDLGVLGLALFAFAIGITSGPTFFNTLKSSILPVILMLVAFIVAAGVAAGVGRALGMDWALIAGIFAGATTNTPALSAAGTASGDPALATVGYAITYLFGVIAMLGFSALALSRRSSDKDKPSPIRNRTIRVERSDRPTIASLLGTIGGGLQFSRIRRGETGPIWLPTNSDVLEKDDLVTVIGTVEEVDRAIKLVGHGSSHSLIADRRYLDFRRITISNSGIAGRKLGELEIDEKFGGTISRIRRGDTDMVADPSIRLQLGDRVRVVAPTHSLAKISEFFGDSSHGLTDINPVALGLGMALGIIIGEWEILTPSGLTFSIGSAAGTLLVGLVMGRLGRIGKVVTTLPYTTCQVLSELGLLVFLSYAGTKAGSQIVVAFTGGAWMQILLLGILVTLIVGGAFYVSMRLLTSTGGTRLAGAIGGIQTQPAVLGFANDRTSFDPRVALGYAMVYPVAMVAKIFIAQILGSFAGL</sequence>
<evidence type="ECO:0000256" key="7">
    <source>
        <dbReference type="ARBA" id="ARBA00023136"/>
    </source>
</evidence>
<dbReference type="Pfam" id="PF06826">
    <property type="entry name" value="Asp-Al_Ex"/>
    <property type="match status" value="2"/>
</dbReference>
<evidence type="ECO:0000256" key="5">
    <source>
        <dbReference type="ARBA" id="ARBA00022692"/>
    </source>
</evidence>
<feature type="transmembrane region" description="Helical" evidence="8">
    <location>
        <begin position="378"/>
        <end position="396"/>
    </location>
</feature>
<gene>
    <name evidence="10" type="ORF">SAMN04489737_1793</name>
</gene>
<feature type="domain" description="RCK C-terminal" evidence="9">
    <location>
        <begin position="260"/>
        <end position="344"/>
    </location>
</feature>
<feature type="domain" description="RCK C-terminal" evidence="9">
    <location>
        <begin position="177"/>
        <end position="259"/>
    </location>
</feature>
<name>A0A1H2LPG1_9ACTO</name>
<keyword evidence="3" id="KW-0813">Transport</keyword>
<feature type="transmembrane region" description="Helical" evidence="8">
    <location>
        <begin position="33"/>
        <end position="53"/>
    </location>
</feature>
<feature type="transmembrane region" description="Helical" evidence="8">
    <location>
        <begin position="92"/>
        <end position="114"/>
    </location>
</feature>
<protein>
    <submittedName>
        <fullName evidence="10">Putative transport protein</fullName>
    </submittedName>
</protein>
<feature type="transmembrane region" description="Helical" evidence="8">
    <location>
        <begin position="408"/>
        <end position="428"/>
    </location>
</feature>
<comment type="similarity">
    <text evidence="2">Belongs to the AAE transporter (TC 2.A.81) family.</text>
</comment>
<dbReference type="InterPro" id="IPR006037">
    <property type="entry name" value="RCK_C"/>
</dbReference>
<dbReference type="EMBL" id="LT629804">
    <property type="protein sequence ID" value="SDU82744.1"/>
    <property type="molecule type" value="Genomic_DNA"/>
</dbReference>
<evidence type="ECO:0000256" key="8">
    <source>
        <dbReference type="SAM" id="Phobius"/>
    </source>
</evidence>
<dbReference type="AlphaFoldDB" id="A0A1H2LPG1"/>
<keyword evidence="6 8" id="KW-1133">Transmembrane helix</keyword>
<dbReference type="PROSITE" id="PS51202">
    <property type="entry name" value="RCK_C"/>
    <property type="match status" value="2"/>
</dbReference>
<feature type="transmembrane region" description="Helical" evidence="8">
    <location>
        <begin position="355"/>
        <end position="372"/>
    </location>
</feature>
<dbReference type="Proteomes" id="UP000214355">
    <property type="component" value="Chromosome I"/>
</dbReference>
<keyword evidence="11" id="KW-1185">Reference proteome</keyword>
<dbReference type="Gene3D" id="3.30.70.1450">
    <property type="entry name" value="Regulator of K+ conductance, C-terminal domain"/>
    <property type="match status" value="1"/>
</dbReference>
<dbReference type="PANTHER" id="PTHR30445">
    <property type="entry name" value="K(+)_H(+) ANTIPORTER SUBUNIT KHTT"/>
    <property type="match status" value="1"/>
</dbReference>
<dbReference type="Pfam" id="PF02080">
    <property type="entry name" value="TrkA_C"/>
    <property type="match status" value="1"/>
</dbReference>
<feature type="transmembrane region" description="Helical" evidence="8">
    <location>
        <begin position="7"/>
        <end position="27"/>
    </location>
</feature>
<feature type="transmembrane region" description="Helical" evidence="8">
    <location>
        <begin position="506"/>
        <end position="527"/>
    </location>
</feature>
<evidence type="ECO:0000256" key="1">
    <source>
        <dbReference type="ARBA" id="ARBA00004651"/>
    </source>
</evidence>
<evidence type="ECO:0000256" key="2">
    <source>
        <dbReference type="ARBA" id="ARBA00009854"/>
    </source>
</evidence>
<keyword evidence="4" id="KW-1003">Cell membrane</keyword>
<organism evidence="10 11">
    <name type="scientific">Arcanobacterium phocae</name>
    <dbReference type="NCBI Taxonomy" id="131112"/>
    <lineage>
        <taxon>Bacteria</taxon>
        <taxon>Bacillati</taxon>
        <taxon>Actinomycetota</taxon>
        <taxon>Actinomycetes</taxon>
        <taxon>Actinomycetales</taxon>
        <taxon>Actinomycetaceae</taxon>
        <taxon>Arcanobacterium</taxon>
    </lineage>
</organism>
<reference evidence="11" key="1">
    <citation type="submission" date="2016-10" db="EMBL/GenBank/DDBJ databases">
        <authorList>
            <person name="Varghese N."/>
            <person name="Submissions S."/>
        </authorList>
    </citation>
    <scope>NUCLEOTIDE SEQUENCE [LARGE SCALE GENOMIC DNA]</scope>
    <source>
        <strain evidence="11">DSM 10002</strain>
    </source>
</reference>
<evidence type="ECO:0000256" key="6">
    <source>
        <dbReference type="ARBA" id="ARBA00022989"/>
    </source>
</evidence>
<dbReference type="InterPro" id="IPR006512">
    <property type="entry name" value="YidE_YbjL"/>
</dbReference>
<dbReference type="SUPFAM" id="SSF116726">
    <property type="entry name" value="TrkA C-terminal domain-like"/>
    <property type="match status" value="1"/>
</dbReference>
<proteinExistence type="inferred from homology"/>
<dbReference type="NCBIfam" id="TIGR01625">
    <property type="entry name" value="YidE_YbjL_dupl"/>
    <property type="match status" value="2"/>
</dbReference>
<evidence type="ECO:0000259" key="9">
    <source>
        <dbReference type="PROSITE" id="PS51202"/>
    </source>
</evidence>
<dbReference type="GO" id="GO:0008324">
    <property type="term" value="F:monoatomic cation transmembrane transporter activity"/>
    <property type="evidence" value="ECO:0007669"/>
    <property type="project" value="InterPro"/>
</dbReference>
<dbReference type="RefSeq" id="WP_091282389.1">
    <property type="nucleotide sequence ID" value="NZ_JABAPH010000002.1"/>
</dbReference>
<dbReference type="InterPro" id="IPR050144">
    <property type="entry name" value="AAE_transporter"/>
</dbReference>
<evidence type="ECO:0000313" key="10">
    <source>
        <dbReference type="EMBL" id="SDU82744.1"/>
    </source>
</evidence>
<evidence type="ECO:0000256" key="4">
    <source>
        <dbReference type="ARBA" id="ARBA00022475"/>
    </source>
</evidence>
<dbReference type="OrthoDB" id="9155749at2"/>